<dbReference type="GO" id="GO:0008897">
    <property type="term" value="F:holo-[acyl-carrier-protein] synthase activity"/>
    <property type="evidence" value="ECO:0007669"/>
    <property type="project" value="UniProtKB-UniRule"/>
</dbReference>
<keyword evidence="5 8" id="KW-0460">Magnesium</keyword>
<evidence type="ECO:0000256" key="1">
    <source>
        <dbReference type="ARBA" id="ARBA00022516"/>
    </source>
</evidence>
<dbReference type="OrthoDB" id="517356at2"/>
<comment type="function">
    <text evidence="8">Transfers the 4'-phosphopantetheine moiety from coenzyme A to a Ser of acyl-carrier-protein.</text>
</comment>
<dbReference type="GO" id="GO:0005737">
    <property type="term" value="C:cytoplasm"/>
    <property type="evidence" value="ECO:0007669"/>
    <property type="project" value="UniProtKB-SubCell"/>
</dbReference>
<dbReference type="InterPro" id="IPR008278">
    <property type="entry name" value="4-PPantetheinyl_Trfase_dom"/>
</dbReference>
<evidence type="ECO:0000256" key="7">
    <source>
        <dbReference type="ARBA" id="ARBA00023160"/>
    </source>
</evidence>
<keyword evidence="7 8" id="KW-0275">Fatty acid biosynthesis</keyword>
<evidence type="ECO:0000259" key="9">
    <source>
        <dbReference type="Pfam" id="PF01648"/>
    </source>
</evidence>
<evidence type="ECO:0000256" key="6">
    <source>
        <dbReference type="ARBA" id="ARBA00023098"/>
    </source>
</evidence>
<reference evidence="11" key="1">
    <citation type="submission" date="2017-04" db="EMBL/GenBank/DDBJ databases">
        <title>Function of individual gut microbiota members based on whole genome sequencing of pure cultures obtained from chicken caecum.</title>
        <authorList>
            <person name="Medvecky M."/>
            <person name="Cejkova D."/>
            <person name="Polansky O."/>
            <person name="Karasova D."/>
            <person name="Kubasova T."/>
            <person name="Cizek A."/>
            <person name="Rychlik I."/>
        </authorList>
    </citation>
    <scope>NUCLEOTIDE SEQUENCE [LARGE SCALE GENOMIC DNA]</scope>
    <source>
        <strain evidence="11">An5</strain>
    </source>
</reference>
<feature type="domain" description="4'-phosphopantetheinyl transferase" evidence="9">
    <location>
        <begin position="17"/>
        <end position="133"/>
    </location>
</feature>
<organism evidence="10 11">
    <name type="scientific">[Collinsella] massiliensis</name>
    <dbReference type="NCBI Taxonomy" id="1232426"/>
    <lineage>
        <taxon>Bacteria</taxon>
        <taxon>Bacillati</taxon>
        <taxon>Actinomycetota</taxon>
        <taxon>Coriobacteriia</taxon>
        <taxon>Coriobacteriales</taxon>
        <taxon>Coriobacteriaceae</taxon>
        <taxon>Enorma</taxon>
    </lineage>
</organism>
<evidence type="ECO:0000313" key="10">
    <source>
        <dbReference type="EMBL" id="OUN89445.1"/>
    </source>
</evidence>
<keyword evidence="6 8" id="KW-0443">Lipid metabolism</keyword>
<feature type="binding site" evidence="8">
    <location>
        <position position="70"/>
    </location>
    <ligand>
        <name>Mg(2+)</name>
        <dbReference type="ChEBI" id="CHEBI:18420"/>
    </ligand>
</feature>
<dbReference type="InterPro" id="IPR004568">
    <property type="entry name" value="Ppantetheine-prot_Trfase_dom"/>
</dbReference>
<dbReference type="GO" id="GO:0006633">
    <property type="term" value="P:fatty acid biosynthetic process"/>
    <property type="evidence" value="ECO:0007669"/>
    <property type="project" value="UniProtKB-UniRule"/>
</dbReference>
<dbReference type="InterPro" id="IPR037143">
    <property type="entry name" value="4-PPantetheinyl_Trfase_dom_sf"/>
</dbReference>
<dbReference type="Proteomes" id="UP000195781">
    <property type="component" value="Unassembled WGS sequence"/>
</dbReference>
<dbReference type="RefSeq" id="WP_094334898.1">
    <property type="nucleotide sequence ID" value="NZ_NFIE01000003.1"/>
</dbReference>
<keyword evidence="3 8" id="KW-0479">Metal-binding</keyword>
<dbReference type="NCBIfam" id="TIGR00556">
    <property type="entry name" value="pantethn_trn"/>
    <property type="match status" value="1"/>
</dbReference>
<evidence type="ECO:0000256" key="3">
    <source>
        <dbReference type="ARBA" id="ARBA00022723"/>
    </source>
</evidence>
<keyword evidence="1 8" id="KW-0444">Lipid biosynthesis</keyword>
<keyword evidence="8" id="KW-0963">Cytoplasm</keyword>
<comment type="subcellular location">
    <subcellularLocation>
        <location evidence="8">Cytoplasm</location>
    </subcellularLocation>
</comment>
<protein>
    <recommendedName>
        <fullName evidence="8">Holo-[acyl-carrier-protein] synthase</fullName>
        <shortName evidence="8">Holo-ACP synthase</shortName>
        <ecNumber evidence="8">2.7.8.7</ecNumber>
    </recommendedName>
    <alternativeName>
        <fullName evidence="8">4'-phosphopantetheinyl transferase AcpS</fullName>
    </alternativeName>
</protein>
<keyword evidence="4 8" id="KW-0276">Fatty acid metabolism</keyword>
<comment type="caution">
    <text evidence="10">The sequence shown here is derived from an EMBL/GenBank/DDBJ whole genome shotgun (WGS) entry which is preliminary data.</text>
</comment>
<keyword evidence="11" id="KW-1185">Reference proteome</keyword>
<feature type="binding site" evidence="8">
    <location>
        <position position="21"/>
    </location>
    <ligand>
        <name>Mg(2+)</name>
        <dbReference type="ChEBI" id="CHEBI:18420"/>
    </ligand>
</feature>
<dbReference type="AlphaFoldDB" id="A0A1Y3XVA0"/>
<comment type="cofactor">
    <cofactor evidence="8">
        <name>Mg(2+)</name>
        <dbReference type="ChEBI" id="CHEBI:18420"/>
    </cofactor>
</comment>
<proteinExistence type="inferred from homology"/>
<evidence type="ECO:0000256" key="8">
    <source>
        <dbReference type="HAMAP-Rule" id="MF_00101"/>
    </source>
</evidence>
<sequence length="138" mass="14475">MAEASEVVMDGAGTSRGIGVDAVTISEIGRLDREADGFTARTFTAREQAEAAERGAGRASYLAGRFAAKEAVFKALAHLTEAGTFDLRLVETLAADDGSPHVQMTPELARICEQAGVRHILVSISNEADLAIAFAVVV</sequence>
<dbReference type="Gene3D" id="3.90.470.20">
    <property type="entry name" value="4'-phosphopantetheinyl transferase domain"/>
    <property type="match status" value="1"/>
</dbReference>
<name>A0A1Y3XVA0_9ACTN</name>
<dbReference type="InterPro" id="IPR002582">
    <property type="entry name" value="ACPS"/>
</dbReference>
<dbReference type="SUPFAM" id="SSF56214">
    <property type="entry name" value="4'-phosphopantetheinyl transferase"/>
    <property type="match status" value="1"/>
</dbReference>
<gene>
    <name evidence="8" type="primary">acpS</name>
    <name evidence="10" type="ORF">B5G02_01440</name>
</gene>
<keyword evidence="2 8" id="KW-0808">Transferase</keyword>
<dbReference type="Pfam" id="PF01648">
    <property type="entry name" value="ACPS"/>
    <property type="match status" value="1"/>
</dbReference>
<evidence type="ECO:0000313" key="11">
    <source>
        <dbReference type="Proteomes" id="UP000195781"/>
    </source>
</evidence>
<dbReference type="HAMAP" id="MF_00101">
    <property type="entry name" value="AcpS"/>
    <property type="match status" value="1"/>
</dbReference>
<comment type="catalytic activity">
    <reaction evidence="8">
        <text>apo-[ACP] + CoA = holo-[ACP] + adenosine 3',5'-bisphosphate + H(+)</text>
        <dbReference type="Rhea" id="RHEA:12068"/>
        <dbReference type="Rhea" id="RHEA-COMP:9685"/>
        <dbReference type="Rhea" id="RHEA-COMP:9690"/>
        <dbReference type="ChEBI" id="CHEBI:15378"/>
        <dbReference type="ChEBI" id="CHEBI:29999"/>
        <dbReference type="ChEBI" id="CHEBI:57287"/>
        <dbReference type="ChEBI" id="CHEBI:58343"/>
        <dbReference type="ChEBI" id="CHEBI:64479"/>
        <dbReference type="EC" id="2.7.8.7"/>
    </reaction>
</comment>
<dbReference type="GO" id="GO:0000287">
    <property type="term" value="F:magnesium ion binding"/>
    <property type="evidence" value="ECO:0007669"/>
    <property type="project" value="UniProtKB-UniRule"/>
</dbReference>
<evidence type="ECO:0000256" key="5">
    <source>
        <dbReference type="ARBA" id="ARBA00022842"/>
    </source>
</evidence>
<evidence type="ECO:0000256" key="2">
    <source>
        <dbReference type="ARBA" id="ARBA00022679"/>
    </source>
</evidence>
<dbReference type="EC" id="2.7.8.7" evidence="8"/>
<accession>A0A1Y3XVA0</accession>
<dbReference type="EMBL" id="NFIE01000003">
    <property type="protein sequence ID" value="OUN89445.1"/>
    <property type="molecule type" value="Genomic_DNA"/>
</dbReference>
<evidence type="ECO:0000256" key="4">
    <source>
        <dbReference type="ARBA" id="ARBA00022832"/>
    </source>
</evidence>
<comment type="similarity">
    <text evidence="8">Belongs to the P-Pant transferase superfamily. AcpS family.</text>
</comment>